<evidence type="ECO:0000313" key="1">
    <source>
        <dbReference type="Ensembl" id="ENSCPGP00000003100.1"/>
    </source>
</evidence>
<reference evidence="1" key="2">
    <citation type="submission" date="2025-09" db="UniProtKB">
        <authorList>
            <consortium name="Ensembl"/>
        </authorList>
    </citation>
    <scope>IDENTIFICATION</scope>
</reference>
<sequence length="108" mass="12589">MGKVNKNFWGHCYECSSDHLDLRSYVKQCISIQNPNFSGHQDFLKKEDYPDFQNSAWQCITLYEKEELQGQILELTDDCPSNLQHPREYRRFLDWGAVNAKIVSAEAG</sequence>
<protein>
    <submittedName>
        <fullName evidence="1">Uncharacterized protein</fullName>
    </submittedName>
</protein>
<dbReference type="Proteomes" id="UP000694419">
    <property type="component" value="Unplaced"/>
</dbReference>
<dbReference type="Ensembl" id="ENSCPGT00000003411.1">
    <property type="protein sequence ID" value="ENSCPGP00000003100.1"/>
    <property type="gene ID" value="ENSCPGG00000002272.1"/>
</dbReference>
<dbReference type="SUPFAM" id="SSF49695">
    <property type="entry name" value="gamma-Crystallin-like"/>
    <property type="match status" value="1"/>
</dbReference>
<proteinExistence type="predicted"/>
<name>A0A8C3PI20_9CHAR</name>
<accession>A0A8C3PI20</accession>
<dbReference type="InterPro" id="IPR011024">
    <property type="entry name" value="G_crystallin-like"/>
</dbReference>
<reference evidence="1" key="1">
    <citation type="submission" date="2025-08" db="UniProtKB">
        <authorList>
            <consortium name="Ensembl"/>
        </authorList>
    </citation>
    <scope>IDENTIFICATION</scope>
</reference>
<dbReference type="AlphaFoldDB" id="A0A8C3PI20"/>
<keyword evidence="2" id="KW-1185">Reference proteome</keyword>
<dbReference type="Gene3D" id="2.60.20.10">
    <property type="entry name" value="Crystallins"/>
    <property type="match status" value="1"/>
</dbReference>
<organism evidence="1 2">
    <name type="scientific">Calidris pygmaea</name>
    <name type="common">Spoon-billed sandpiper</name>
    <dbReference type="NCBI Taxonomy" id="425635"/>
    <lineage>
        <taxon>Eukaryota</taxon>
        <taxon>Metazoa</taxon>
        <taxon>Chordata</taxon>
        <taxon>Craniata</taxon>
        <taxon>Vertebrata</taxon>
        <taxon>Euteleostomi</taxon>
        <taxon>Archelosauria</taxon>
        <taxon>Archosauria</taxon>
        <taxon>Dinosauria</taxon>
        <taxon>Saurischia</taxon>
        <taxon>Theropoda</taxon>
        <taxon>Coelurosauria</taxon>
        <taxon>Aves</taxon>
        <taxon>Neognathae</taxon>
        <taxon>Neoaves</taxon>
        <taxon>Charadriiformes</taxon>
        <taxon>Scolopacidae</taxon>
        <taxon>Calidris</taxon>
    </lineage>
</organism>
<evidence type="ECO:0000313" key="2">
    <source>
        <dbReference type="Proteomes" id="UP000694419"/>
    </source>
</evidence>